<accession>A0A2T8HGH8</accession>
<dbReference type="Gene3D" id="2.60.40.1180">
    <property type="entry name" value="Golgi alpha-mannosidase II"/>
    <property type="match status" value="1"/>
</dbReference>
<dbReference type="Pfam" id="PF00128">
    <property type="entry name" value="Alpha-amylase"/>
    <property type="match status" value="1"/>
</dbReference>
<dbReference type="OrthoDB" id="9805159at2"/>
<dbReference type="RefSeq" id="WP_116776819.1">
    <property type="nucleotide sequence ID" value="NZ_QDKG01000006.1"/>
</dbReference>
<dbReference type="CDD" id="cd11349">
    <property type="entry name" value="AmyAc_3"/>
    <property type="match status" value="1"/>
</dbReference>
<reference evidence="2 3" key="1">
    <citation type="submission" date="2018-04" db="EMBL/GenBank/DDBJ databases">
        <title>Sphingobacterium cortibacter sp. nov.</title>
        <authorList>
            <person name="Li Y."/>
        </authorList>
    </citation>
    <scope>NUCLEOTIDE SEQUENCE [LARGE SCALE GENOMIC DNA]</scope>
    <source>
        <strain evidence="2 3">2c-3</strain>
    </source>
</reference>
<dbReference type="PANTHER" id="PTHR10357:SF205">
    <property type="entry name" value="O-GLYCOSYL HYDROLASE FAMILY 13"/>
    <property type="match status" value="1"/>
</dbReference>
<dbReference type="GO" id="GO:0004556">
    <property type="term" value="F:alpha-amylase activity"/>
    <property type="evidence" value="ECO:0007669"/>
    <property type="project" value="TreeGrafter"/>
</dbReference>
<proteinExistence type="predicted"/>
<dbReference type="PANTHER" id="PTHR10357">
    <property type="entry name" value="ALPHA-AMYLASE FAMILY MEMBER"/>
    <property type="match status" value="1"/>
</dbReference>
<dbReference type="GO" id="GO:0009313">
    <property type="term" value="P:oligosaccharide catabolic process"/>
    <property type="evidence" value="ECO:0007669"/>
    <property type="project" value="TreeGrafter"/>
</dbReference>
<dbReference type="Gene3D" id="3.20.20.80">
    <property type="entry name" value="Glycosidases"/>
    <property type="match status" value="2"/>
</dbReference>
<evidence type="ECO:0000259" key="1">
    <source>
        <dbReference type="SMART" id="SM00642"/>
    </source>
</evidence>
<dbReference type="InterPro" id="IPR006047">
    <property type="entry name" value="GH13_cat_dom"/>
</dbReference>
<dbReference type="SUPFAM" id="SSF51445">
    <property type="entry name" value="(Trans)glycosidases"/>
    <property type="match status" value="1"/>
</dbReference>
<dbReference type="Proteomes" id="UP000245627">
    <property type="component" value="Unassembled WGS sequence"/>
</dbReference>
<keyword evidence="3" id="KW-1185">Reference proteome</keyword>
<feature type="domain" description="Glycosyl hydrolase family 13 catalytic" evidence="1">
    <location>
        <begin position="26"/>
        <end position="458"/>
    </location>
</feature>
<comment type="caution">
    <text evidence="2">The sequence shown here is derived from an EMBL/GenBank/DDBJ whole genome shotgun (WGS) entry which is preliminary data.</text>
</comment>
<evidence type="ECO:0000313" key="2">
    <source>
        <dbReference type="EMBL" id="PVH24422.1"/>
    </source>
</evidence>
<dbReference type="EMBL" id="QDKG01000006">
    <property type="protein sequence ID" value="PVH24422.1"/>
    <property type="molecule type" value="Genomic_DNA"/>
</dbReference>
<evidence type="ECO:0000313" key="3">
    <source>
        <dbReference type="Proteomes" id="UP000245627"/>
    </source>
</evidence>
<dbReference type="InterPro" id="IPR017853">
    <property type="entry name" value="GH"/>
</dbReference>
<name>A0A2T8HGH8_9SPHI</name>
<dbReference type="InterPro" id="IPR013780">
    <property type="entry name" value="Glyco_hydro_b"/>
</dbReference>
<sequence>MNKIELLNTENTLNEPIEDHKLIIYQSLVRHFGNKNTTNKYYGSIEENGVGKFNDYSEKALAELQDLGVTHMWYTGVLEHATMTDYSAFGIAVDDPDVVKGRAGSPYAIKDYYDVNPDFAIEVPNRMREFEQLIARTHQAGMQVLIDFVPNHVARSYGSDQKPADVRDLGADDHTDVAFASTNDFYYLPNQPLQVPPGYNPGGDAFQSPAKDGQFSEFPAKVTGNNVFSASPSKDDWFETIKLNYGVDIQQQNAAHFEPIPPLWYKMRDILLFWANKGVDGFRCDMVEMVPVEFWSWVVQEVKQEYPKIIFIGEAYNKNEYANFYEVGKFDYLYDKVGLYDTLKTLVRHEDHAGVQGIQDVWRREVAGYSSKMLRFLENHDEQRFASPDFGGDAWRAVPAMVITATLSSGPVMIYSGQEVGEPGAGNAGFSGEDGRTTIFDYWGVPQHQKWMNNGAFDGAQLNDSDKHLRAFYRKLLHLVRNEKAIRSGGFYDLMPAQQANSMMPRRVYAYLRYTEDERLLIVNNFEHQEQQFSIHLPADVVDAFHLGQEDLQFTDLLTGMESSIANFEKEIPLRIPGNQSIILKF</sequence>
<dbReference type="SMART" id="SM00642">
    <property type="entry name" value="Aamy"/>
    <property type="match status" value="1"/>
</dbReference>
<dbReference type="SUPFAM" id="SSF51011">
    <property type="entry name" value="Glycosyl hydrolase domain"/>
    <property type="match status" value="1"/>
</dbReference>
<organism evidence="2 3">
    <name type="scientific">Sphingobacterium corticibacter</name>
    <dbReference type="NCBI Taxonomy" id="2171749"/>
    <lineage>
        <taxon>Bacteria</taxon>
        <taxon>Pseudomonadati</taxon>
        <taxon>Bacteroidota</taxon>
        <taxon>Sphingobacteriia</taxon>
        <taxon>Sphingobacteriales</taxon>
        <taxon>Sphingobacteriaceae</taxon>
        <taxon>Sphingobacterium</taxon>
    </lineage>
</organism>
<protein>
    <submittedName>
        <fullName evidence="2">Alpha-amylase</fullName>
    </submittedName>
</protein>
<dbReference type="AlphaFoldDB" id="A0A2T8HGH8"/>
<gene>
    <name evidence="2" type="ORF">DC487_14210</name>
</gene>